<evidence type="ECO:0000313" key="1">
    <source>
        <dbReference type="EMBL" id="SHE71549.1"/>
    </source>
</evidence>
<dbReference type="AlphaFoldDB" id="A0A1M4VRH2"/>
<name>A0A1M4VRH2_9FLAO</name>
<dbReference type="EMBL" id="FQVO01000003">
    <property type="protein sequence ID" value="SHE71549.1"/>
    <property type="molecule type" value="Genomic_DNA"/>
</dbReference>
<organism evidence="1 2">
    <name type="scientific">Chryseobacterium takakiae</name>
    <dbReference type="NCBI Taxonomy" id="1302685"/>
    <lineage>
        <taxon>Bacteria</taxon>
        <taxon>Pseudomonadati</taxon>
        <taxon>Bacteroidota</taxon>
        <taxon>Flavobacteriia</taxon>
        <taxon>Flavobacteriales</taxon>
        <taxon>Weeksellaceae</taxon>
        <taxon>Chryseobacterium group</taxon>
        <taxon>Chryseobacterium</taxon>
    </lineage>
</organism>
<keyword evidence="2" id="KW-1185">Reference proteome</keyword>
<accession>A0A1M4VRH2</accession>
<proteinExistence type="predicted"/>
<sequence>MKNTYNQLIPHLKNVFNRPFKFFERNISNAVETINSAYTFDDIDLYQ</sequence>
<dbReference type="Proteomes" id="UP000184236">
    <property type="component" value="Unassembled WGS sequence"/>
</dbReference>
<dbReference type="STRING" id="1302685.SAMN05444408_103247"/>
<dbReference type="RefSeq" id="WP_178337306.1">
    <property type="nucleotide sequence ID" value="NZ_FQVO01000003.1"/>
</dbReference>
<reference evidence="2" key="1">
    <citation type="submission" date="2016-11" db="EMBL/GenBank/DDBJ databases">
        <authorList>
            <person name="Varghese N."/>
            <person name="Submissions S."/>
        </authorList>
    </citation>
    <scope>NUCLEOTIDE SEQUENCE [LARGE SCALE GENOMIC DNA]</scope>
    <source>
        <strain evidence="2">DSM 26898</strain>
    </source>
</reference>
<protein>
    <submittedName>
        <fullName evidence="1">Uncharacterized protein</fullName>
    </submittedName>
</protein>
<gene>
    <name evidence="1" type="ORF">SAMN05444408_103247</name>
</gene>
<evidence type="ECO:0000313" key="2">
    <source>
        <dbReference type="Proteomes" id="UP000184236"/>
    </source>
</evidence>